<reference evidence="2 3" key="1">
    <citation type="submission" date="2016-10" db="EMBL/GenBank/DDBJ databases">
        <title>Genome sequence of the basidiomycete white-rot fungus Trametes pubescens.</title>
        <authorList>
            <person name="Makela M.R."/>
            <person name="Granchi Z."/>
            <person name="Peng M."/>
            <person name="De Vries R.P."/>
            <person name="Grigoriev I."/>
            <person name="Riley R."/>
            <person name="Hilden K."/>
        </authorList>
    </citation>
    <scope>NUCLEOTIDE SEQUENCE [LARGE SCALE GENOMIC DNA]</scope>
    <source>
        <strain evidence="2 3">FBCC735</strain>
    </source>
</reference>
<protein>
    <submittedName>
        <fullName evidence="2">Uncharacterized protein</fullName>
    </submittedName>
</protein>
<keyword evidence="1" id="KW-0812">Transmembrane</keyword>
<keyword evidence="3" id="KW-1185">Reference proteome</keyword>
<keyword evidence="1" id="KW-0472">Membrane</keyword>
<evidence type="ECO:0000313" key="2">
    <source>
        <dbReference type="EMBL" id="OJT01715.1"/>
    </source>
</evidence>
<proteinExistence type="predicted"/>
<dbReference type="Proteomes" id="UP000184267">
    <property type="component" value="Unassembled WGS sequence"/>
</dbReference>
<keyword evidence="1" id="KW-1133">Transmembrane helix</keyword>
<sequence length="146" mass="16022">MGSATASARYGIVTSEVACAATALLVWDALTNLDQEPGLIRLTVIARAALTLVATAGHIWEKWECRAWIAFQLVGIEVLTIVVEVVLMVRVYAMYNRDRAVLALIVVLFVAEVAAMWTILAISIPQITFTPQCLITSTPKLFPAYW</sequence>
<organism evidence="2 3">
    <name type="scientific">Trametes pubescens</name>
    <name type="common">White-rot fungus</name>
    <dbReference type="NCBI Taxonomy" id="154538"/>
    <lineage>
        <taxon>Eukaryota</taxon>
        <taxon>Fungi</taxon>
        <taxon>Dikarya</taxon>
        <taxon>Basidiomycota</taxon>
        <taxon>Agaricomycotina</taxon>
        <taxon>Agaricomycetes</taxon>
        <taxon>Polyporales</taxon>
        <taxon>Polyporaceae</taxon>
        <taxon>Trametes</taxon>
    </lineage>
</organism>
<dbReference type="EMBL" id="MNAD01001723">
    <property type="protein sequence ID" value="OJT01715.1"/>
    <property type="molecule type" value="Genomic_DNA"/>
</dbReference>
<evidence type="ECO:0000256" key="1">
    <source>
        <dbReference type="SAM" id="Phobius"/>
    </source>
</evidence>
<gene>
    <name evidence="2" type="ORF">TRAPUB_7771</name>
</gene>
<dbReference type="AlphaFoldDB" id="A0A1M2V2A5"/>
<dbReference type="OrthoDB" id="2637653at2759"/>
<comment type="caution">
    <text evidence="2">The sequence shown here is derived from an EMBL/GenBank/DDBJ whole genome shotgun (WGS) entry which is preliminary data.</text>
</comment>
<feature type="transmembrane region" description="Helical" evidence="1">
    <location>
        <begin position="101"/>
        <end position="124"/>
    </location>
</feature>
<feature type="transmembrane region" description="Helical" evidence="1">
    <location>
        <begin position="39"/>
        <end position="60"/>
    </location>
</feature>
<dbReference type="STRING" id="154538.A0A1M2V2A5"/>
<name>A0A1M2V2A5_TRAPU</name>
<feature type="transmembrane region" description="Helical" evidence="1">
    <location>
        <begin position="66"/>
        <end position="89"/>
    </location>
</feature>
<evidence type="ECO:0000313" key="3">
    <source>
        <dbReference type="Proteomes" id="UP000184267"/>
    </source>
</evidence>
<accession>A0A1M2V2A5</accession>